<organism evidence="6 7">
    <name type="scientific">Mycobacterium alsense</name>
    <dbReference type="NCBI Taxonomy" id="324058"/>
    <lineage>
        <taxon>Bacteria</taxon>
        <taxon>Bacillati</taxon>
        <taxon>Actinomycetota</taxon>
        <taxon>Actinomycetes</taxon>
        <taxon>Mycobacteriales</taxon>
        <taxon>Mycobacteriaceae</taxon>
        <taxon>Mycobacterium</taxon>
    </lineage>
</organism>
<dbReference type="PANTHER" id="PTHR30055">
    <property type="entry name" value="HTH-TYPE TRANSCRIPTIONAL REGULATOR RUTR"/>
    <property type="match status" value="1"/>
</dbReference>
<evidence type="ECO:0000256" key="4">
    <source>
        <dbReference type="PROSITE-ProRule" id="PRU00335"/>
    </source>
</evidence>
<evidence type="ECO:0000256" key="3">
    <source>
        <dbReference type="ARBA" id="ARBA00023163"/>
    </source>
</evidence>
<keyword evidence="1" id="KW-0805">Transcription regulation</keyword>
<dbReference type="InterPro" id="IPR050109">
    <property type="entry name" value="HTH-type_TetR-like_transc_reg"/>
</dbReference>
<feature type="domain" description="HTH tetR-type" evidence="5">
    <location>
        <begin position="17"/>
        <end position="77"/>
    </location>
</feature>
<dbReference type="InterPro" id="IPR001647">
    <property type="entry name" value="HTH_TetR"/>
</dbReference>
<evidence type="ECO:0000256" key="1">
    <source>
        <dbReference type="ARBA" id="ARBA00023015"/>
    </source>
</evidence>
<dbReference type="InterPro" id="IPR009057">
    <property type="entry name" value="Homeodomain-like_sf"/>
</dbReference>
<dbReference type="PANTHER" id="PTHR30055:SF234">
    <property type="entry name" value="HTH-TYPE TRANSCRIPTIONAL REGULATOR BETI"/>
    <property type="match status" value="1"/>
</dbReference>
<keyword evidence="2 4" id="KW-0238">DNA-binding</keyword>
<evidence type="ECO:0000313" key="7">
    <source>
        <dbReference type="Proteomes" id="UP000192319"/>
    </source>
</evidence>
<accession>A0ABX3RDN0</accession>
<evidence type="ECO:0000259" key="5">
    <source>
        <dbReference type="PROSITE" id="PS50977"/>
    </source>
</evidence>
<dbReference type="Pfam" id="PF00440">
    <property type="entry name" value="TetR_N"/>
    <property type="match status" value="1"/>
</dbReference>
<sequence length="230" mass="25511">MMEPGISGGRKKLAPDPRIRTAILSAATEIVRENGVSALNIAGVLNRSQLGTRAFYRHFDSKDQLVSALFLEMAGAEMQRLESLMASAPDAVRAVAAWIDGRLDLAFNVEIRSDLRQLSLEAQSQMFAAPELVGPAYREILRPLIDQLERGRDARLFRDIDPEVEALSIQGVVWSNVERHWATATCDLKNTRQRVQRFCLGGLGVAPKTIHAVLSEPRSKQKPLKRNASK</sequence>
<dbReference type="PROSITE" id="PS50977">
    <property type="entry name" value="HTH_TETR_2"/>
    <property type="match status" value="1"/>
</dbReference>
<comment type="caution">
    <text evidence="6">The sequence shown here is derived from an EMBL/GenBank/DDBJ whole genome shotgun (WGS) entry which is preliminary data.</text>
</comment>
<dbReference type="EMBL" id="MVHD01000006">
    <property type="protein sequence ID" value="OQZ92170.1"/>
    <property type="molecule type" value="Genomic_DNA"/>
</dbReference>
<gene>
    <name evidence="6" type="ORF">BST11_06485</name>
</gene>
<proteinExistence type="predicted"/>
<protein>
    <submittedName>
        <fullName evidence="6">TetR family transcriptional regulator</fullName>
    </submittedName>
</protein>
<dbReference type="Proteomes" id="UP000192319">
    <property type="component" value="Unassembled WGS sequence"/>
</dbReference>
<evidence type="ECO:0000256" key="2">
    <source>
        <dbReference type="ARBA" id="ARBA00023125"/>
    </source>
</evidence>
<evidence type="ECO:0000313" key="6">
    <source>
        <dbReference type="EMBL" id="OQZ92170.1"/>
    </source>
</evidence>
<dbReference type="PRINTS" id="PR00455">
    <property type="entry name" value="HTHTETR"/>
</dbReference>
<dbReference type="Gene3D" id="1.10.357.10">
    <property type="entry name" value="Tetracycline Repressor, domain 2"/>
    <property type="match status" value="1"/>
</dbReference>
<keyword evidence="3" id="KW-0804">Transcription</keyword>
<dbReference type="SUPFAM" id="SSF46689">
    <property type="entry name" value="Homeodomain-like"/>
    <property type="match status" value="1"/>
</dbReference>
<name>A0ABX3RDN0_9MYCO</name>
<reference evidence="6 7" key="1">
    <citation type="submission" date="2017-02" db="EMBL/GenBank/DDBJ databases">
        <title>The new phylogeny of genus Mycobacterium.</title>
        <authorList>
            <person name="Tortoli E."/>
            <person name="Trovato A."/>
            <person name="Cirillo D.M."/>
        </authorList>
    </citation>
    <scope>NUCLEOTIDE SEQUENCE [LARGE SCALE GENOMIC DNA]</scope>
    <source>
        <strain evidence="6 7">DSM 45230</strain>
    </source>
</reference>
<keyword evidence="7" id="KW-1185">Reference proteome</keyword>
<feature type="DNA-binding region" description="H-T-H motif" evidence="4">
    <location>
        <begin position="40"/>
        <end position="59"/>
    </location>
</feature>